<comment type="similarity">
    <text evidence="3">Belongs to the dsrC/tusE family.</text>
</comment>
<evidence type="ECO:0000256" key="3">
    <source>
        <dbReference type="PIRNR" id="PIRNR006223"/>
    </source>
</evidence>
<dbReference type="EC" id="2.8.1.-" evidence="3"/>
<dbReference type="OrthoDB" id="9786347at2"/>
<keyword evidence="3" id="KW-0808">Transferase</keyword>
<dbReference type="Pfam" id="PF04358">
    <property type="entry name" value="DsrC"/>
    <property type="match status" value="1"/>
</dbReference>
<dbReference type="GO" id="GO:0002143">
    <property type="term" value="P:tRNA wobble position uridine thiolation"/>
    <property type="evidence" value="ECO:0007669"/>
    <property type="project" value="TreeGrafter"/>
</dbReference>
<evidence type="ECO:0000256" key="2">
    <source>
        <dbReference type="ARBA" id="ARBA00022490"/>
    </source>
</evidence>
<dbReference type="InterPro" id="IPR042072">
    <property type="entry name" value="DsrC-like_C"/>
</dbReference>
<dbReference type="PANTHER" id="PTHR37010">
    <property type="entry name" value="SULFURTRANSFERASE TUSE"/>
    <property type="match status" value="1"/>
</dbReference>
<dbReference type="InterPro" id="IPR025526">
    <property type="entry name" value="DsrC-like_dom_sf"/>
</dbReference>
<evidence type="ECO:0000313" key="5">
    <source>
        <dbReference type="Proteomes" id="UP000094849"/>
    </source>
</evidence>
<reference evidence="4 5" key="1">
    <citation type="submission" date="2016-03" db="EMBL/GenBank/DDBJ databases">
        <title>Chemosynthetic sulphur-oxidizing symbionts of marine invertebrate animals are capable of nitrogen fixation.</title>
        <authorList>
            <person name="Petersen J.M."/>
            <person name="Kemper A."/>
            <person name="Gruber-Vodicka H."/>
            <person name="Cardini U."/>
            <person name="Geest Mvander."/>
            <person name="Kleiner M."/>
            <person name="Bulgheresi S."/>
            <person name="Fussmann M."/>
            <person name="Herbold C."/>
            <person name="Seah B.K.B."/>
            <person name="Antony C.Paul."/>
            <person name="Liu D."/>
            <person name="Belitz A."/>
            <person name="Weber M."/>
        </authorList>
    </citation>
    <scope>NUCLEOTIDE SEQUENCE [LARGE SCALE GENOMIC DNA]</scope>
    <source>
        <strain evidence="4">G_D</strain>
    </source>
</reference>
<protein>
    <recommendedName>
        <fullName evidence="3">Sulfurtransferase</fullName>
        <ecNumber evidence="3">2.8.1.-</ecNumber>
    </recommendedName>
</protein>
<evidence type="ECO:0000256" key="1">
    <source>
        <dbReference type="ARBA" id="ARBA00004496"/>
    </source>
</evidence>
<dbReference type="RefSeq" id="WP_069004667.1">
    <property type="nucleotide sequence ID" value="NZ_LVJW01000003.1"/>
</dbReference>
<dbReference type="SUPFAM" id="SSF69721">
    <property type="entry name" value="DsrC, the gamma subunit of dissimilatory sulfite reductase"/>
    <property type="match status" value="1"/>
</dbReference>
<organism evidence="4 5">
    <name type="scientific">Candidatus Thiodiazotropha endoloripes</name>
    <dbReference type="NCBI Taxonomy" id="1818881"/>
    <lineage>
        <taxon>Bacteria</taxon>
        <taxon>Pseudomonadati</taxon>
        <taxon>Pseudomonadota</taxon>
        <taxon>Gammaproteobacteria</taxon>
        <taxon>Chromatiales</taxon>
        <taxon>Sedimenticolaceae</taxon>
        <taxon>Candidatus Thiodiazotropha</taxon>
    </lineage>
</organism>
<keyword evidence="2" id="KW-0963">Cytoplasm</keyword>
<dbReference type="Proteomes" id="UP000094849">
    <property type="component" value="Unassembled WGS sequence"/>
</dbReference>
<dbReference type="PANTHER" id="PTHR37010:SF1">
    <property type="entry name" value="SULFURTRANSFERASE TUSE"/>
    <property type="match status" value="1"/>
</dbReference>
<comment type="caution">
    <text evidence="4">The sequence shown here is derived from an EMBL/GenBank/DDBJ whole genome shotgun (WGS) entry which is preliminary data.</text>
</comment>
<dbReference type="GO" id="GO:0016740">
    <property type="term" value="F:transferase activity"/>
    <property type="evidence" value="ECO:0007669"/>
    <property type="project" value="UniProtKB-KW"/>
</dbReference>
<dbReference type="NCBIfam" id="TIGR03342">
    <property type="entry name" value="dsrC_tusE_dsvC"/>
    <property type="match status" value="1"/>
</dbReference>
<accession>A0A1E2UQC2</accession>
<gene>
    <name evidence="4" type="ORF">A3196_09295</name>
</gene>
<proteinExistence type="inferred from homology"/>
<dbReference type="Gene3D" id="3.30.1420.10">
    <property type="match status" value="1"/>
</dbReference>
<dbReference type="Gene3D" id="1.10.10.370">
    <property type="entry name" value="DsrC-like protein, C-terminal domain"/>
    <property type="match status" value="1"/>
</dbReference>
<dbReference type="PIRSF" id="PIRSF006223">
    <property type="entry name" value="DsrC_TusE"/>
    <property type="match status" value="1"/>
</dbReference>
<evidence type="ECO:0000313" key="4">
    <source>
        <dbReference type="EMBL" id="ODB96937.1"/>
    </source>
</evidence>
<dbReference type="AlphaFoldDB" id="A0A1E2UQC2"/>
<dbReference type="InterPro" id="IPR043163">
    <property type="entry name" value="DsrC-like_N"/>
</dbReference>
<sequence length="114" mass="12745">MSYEVNGNTIEADANGYLVNLTDWSEDVAKAIAEQEGVNLSEKAWEIINFLRDEYINNSGNQPNERNMVKHFKGVWTDEGKVDAKALYIHFPKGPAKQASKIAGLPETKRKGGY</sequence>
<comment type="subcellular location">
    <subcellularLocation>
        <location evidence="1">Cytoplasm</location>
    </subcellularLocation>
</comment>
<dbReference type="STRING" id="1818881.A3196_09295"/>
<dbReference type="GO" id="GO:0097163">
    <property type="term" value="F:sulfur carrier activity"/>
    <property type="evidence" value="ECO:0007669"/>
    <property type="project" value="TreeGrafter"/>
</dbReference>
<name>A0A1E2UQC2_9GAMM</name>
<comment type="function">
    <text evidence="3">Part of a sulfur-relay system.</text>
</comment>
<dbReference type="EMBL" id="LVJZ01000003">
    <property type="protein sequence ID" value="ODB96937.1"/>
    <property type="molecule type" value="Genomic_DNA"/>
</dbReference>
<dbReference type="GO" id="GO:0005737">
    <property type="term" value="C:cytoplasm"/>
    <property type="evidence" value="ECO:0007669"/>
    <property type="project" value="UniProtKB-SubCell"/>
</dbReference>
<keyword evidence="5" id="KW-1185">Reference proteome</keyword>
<dbReference type="InterPro" id="IPR007453">
    <property type="entry name" value="DsrC/TusE"/>
</dbReference>